<keyword evidence="3" id="KW-0240">DNA-directed RNA polymerase</keyword>
<dbReference type="HOGENOM" id="CLU_720160_0_0_1"/>
<dbReference type="InterPro" id="IPR009668">
    <property type="entry name" value="RNA_pol-assoc_fac_A49-like"/>
</dbReference>
<dbReference type="KEGG" id="dwi:6647571"/>
<dbReference type="InParanoid" id="B4N9C4"/>
<dbReference type="PhylomeDB" id="B4N9C4"/>
<dbReference type="Pfam" id="PF06870">
    <property type="entry name" value="RNA_pol_I_A49"/>
    <property type="match status" value="1"/>
</dbReference>
<dbReference type="PANTHER" id="PTHR14440">
    <property type="entry name" value="DNA-DIRECTED RNA POLYMERASE I SUBUNIT RPA49"/>
    <property type="match status" value="1"/>
</dbReference>
<name>B4N9C4_DROWI</name>
<accession>B4N9C4</accession>
<evidence type="ECO:0000256" key="2">
    <source>
        <dbReference type="ARBA" id="ARBA00009430"/>
    </source>
</evidence>
<proteinExistence type="inferred from homology"/>
<dbReference type="eggNOG" id="ENOG502S6KA">
    <property type="taxonomic scope" value="Eukaryota"/>
</dbReference>
<dbReference type="OrthoDB" id="277398at2759"/>
<comment type="subcellular location">
    <subcellularLocation>
        <location evidence="1">Nucleus</location>
        <location evidence="1">Nucleolus</location>
    </subcellularLocation>
</comment>
<reference evidence="6 7" key="1">
    <citation type="journal article" date="2007" name="Nature">
        <title>Evolution of genes and genomes on the Drosophila phylogeny.</title>
        <authorList>
            <consortium name="Drosophila 12 Genomes Consortium"/>
            <person name="Clark A.G."/>
            <person name="Eisen M.B."/>
            <person name="Smith D.R."/>
            <person name="Bergman C.M."/>
            <person name="Oliver B."/>
            <person name="Markow T.A."/>
            <person name="Kaufman T.C."/>
            <person name="Kellis M."/>
            <person name="Gelbart W."/>
            <person name="Iyer V.N."/>
            <person name="Pollard D.A."/>
            <person name="Sackton T.B."/>
            <person name="Larracuente A.M."/>
            <person name="Singh N.D."/>
            <person name="Abad J.P."/>
            <person name="Abt D.N."/>
            <person name="Adryan B."/>
            <person name="Aguade M."/>
            <person name="Akashi H."/>
            <person name="Anderson W.W."/>
            <person name="Aquadro C.F."/>
            <person name="Ardell D.H."/>
            <person name="Arguello R."/>
            <person name="Artieri C.G."/>
            <person name="Barbash D.A."/>
            <person name="Barker D."/>
            <person name="Barsanti P."/>
            <person name="Batterham P."/>
            <person name="Batzoglou S."/>
            <person name="Begun D."/>
            <person name="Bhutkar A."/>
            <person name="Blanco E."/>
            <person name="Bosak S.A."/>
            <person name="Bradley R.K."/>
            <person name="Brand A.D."/>
            <person name="Brent M.R."/>
            <person name="Brooks A.N."/>
            <person name="Brown R.H."/>
            <person name="Butlin R.K."/>
            <person name="Caggese C."/>
            <person name="Calvi B.R."/>
            <person name="Bernardo de Carvalho A."/>
            <person name="Caspi A."/>
            <person name="Castrezana S."/>
            <person name="Celniker S.E."/>
            <person name="Chang J.L."/>
            <person name="Chapple C."/>
            <person name="Chatterji S."/>
            <person name="Chinwalla A."/>
            <person name="Civetta A."/>
            <person name="Clifton S.W."/>
            <person name="Comeron J.M."/>
            <person name="Costello J.C."/>
            <person name="Coyne J.A."/>
            <person name="Daub J."/>
            <person name="David R.G."/>
            <person name="Delcher A.L."/>
            <person name="Delehaunty K."/>
            <person name="Do C.B."/>
            <person name="Ebling H."/>
            <person name="Edwards K."/>
            <person name="Eickbush T."/>
            <person name="Evans J.D."/>
            <person name="Filipski A."/>
            <person name="Findeiss S."/>
            <person name="Freyhult E."/>
            <person name="Fulton L."/>
            <person name="Fulton R."/>
            <person name="Garcia A.C."/>
            <person name="Gardiner A."/>
            <person name="Garfield D.A."/>
            <person name="Garvin B.E."/>
            <person name="Gibson G."/>
            <person name="Gilbert D."/>
            <person name="Gnerre S."/>
            <person name="Godfrey J."/>
            <person name="Good R."/>
            <person name="Gotea V."/>
            <person name="Gravely B."/>
            <person name="Greenberg A.J."/>
            <person name="Griffiths-Jones S."/>
            <person name="Gross S."/>
            <person name="Guigo R."/>
            <person name="Gustafson E.A."/>
            <person name="Haerty W."/>
            <person name="Hahn M.W."/>
            <person name="Halligan D.L."/>
            <person name="Halpern A.L."/>
            <person name="Halter G.M."/>
            <person name="Han M.V."/>
            <person name="Heger A."/>
            <person name="Hillier L."/>
            <person name="Hinrichs A.S."/>
            <person name="Holmes I."/>
            <person name="Hoskins R.A."/>
            <person name="Hubisz M.J."/>
            <person name="Hultmark D."/>
            <person name="Huntley M.A."/>
            <person name="Jaffe D.B."/>
            <person name="Jagadeeshan S."/>
            <person name="Jeck W.R."/>
            <person name="Johnson J."/>
            <person name="Jones C.D."/>
            <person name="Jordan W.C."/>
            <person name="Karpen G.H."/>
            <person name="Kataoka E."/>
            <person name="Keightley P.D."/>
            <person name="Kheradpour P."/>
            <person name="Kirkness E.F."/>
            <person name="Koerich L.B."/>
            <person name="Kristiansen K."/>
            <person name="Kudrna D."/>
            <person name="Kulathinal R.J."/>
            <person name="Kumar S."/>
            <person name="Kwok R."/>
            <person name="Lander E."/>
            <person name="Langley C.H."/>
            <person name="Lapoint R."/>
            <person name="Lazzaro B.P."/>
            <person name="Lee S.J."/>
            <person name="Levesque L."/>
            <person name="Li R."/>
            <person name="Lin C.F."/>
            <person name="Lin M.F."/>
            <person name="Lindblad-Toh K."/>
            <person name="Llopart A."/>
            <person name="Long M."/>
            <person name="Low L."/>
            <person name="Lozovsky E."/>
            <person name="Lu J."/>
            <person name="Luo M."/>
            <person name="Machado C.A."/>
            <person name="Makalowski W."/>
            <person name="Marzo M."/>
            <person name="Matsuda M."/>
            <person name="Matzkin L."/>
            <person name="McAllister B."/>
            <person name="McBride C.S."/>
            <person name="McKernan B."/>
            <person name="McKernan K."/>
            <person name="Mendez-Lago M."/>
            <person name="Minx P."/>
            <person name="Mollenhauer M.U."/>
            <person name="Montooth K."/>
            <person name="Mount S.M."/>
            <person name="Mu X."/>
            <person name="Myers E."/>
            <person name="Negre B."/>
            <person name="Newfeld S."/>
            <person name="Nielsen R."/>
            <person name="Noor M.A."/>
            <person name="O'Grady P."/>
            <person name="Pachter L."/>
            <person name="Papaceit M."/>
            <person name="Parisi M.J."/>
            <person name="Parisi M."/>
            <person name="Parts L."/>
            <person name="Pedersen J.S."/>
            <person name="Pesole G."/>
            <person name="Phillippy A.M."/>
            <person name="Ponting C.P."/>
            <person name="Pop M."/>
            <person name="Porcelli D."/>
            <person name="Powell J.R."/>
            <person name="Prohaska S."/>
            <person name="Pruitt K."/>
            <person name="Puig M."/>
            <person name="Quesneville H."/>
            <person name="Ram K.R."/>
            <person name="Rand D."/>
            <person name="Rasmussen M.D."/>
            <person name="Reed L.K."/>
            <person name="Reenan R."/>
            <person name="Reily A."/>
            <person name="Remington K.A."/>
            <person name="Rieger T.T."/>
            <person name="Ritchie M.G."/>
            <person name="Robin C."/>
            <person name="Rogers Y.H."/>
            <person name="Rohde C."/>
            <person name="Rozas J."/>
            <person name="Rubenfield M.J."/>
            <person name="Ruiz A."/>
            <person name="Russo S."/>
            <person name="Salzberg S.L."/>
            <person name="Sanchez-Gracia A."/>
            <person name="Saranga D.J."/>
            <person name="Sato H."/>
            <person name="Schaeffer S.W."/>
            <person name="Schatz M.C."/>
            <person name="Schlenke T."/>
            <person name="Schwartz R."/>
            <person name="Segarra C."/>
            <person name="Singh R.S."/>
            <person name="Sirot L."/>
            <person name="Sirota M."/>
            <person name="Sisneros N.B."/>
            <person name="Smith C.D."/>
            <person name="Smith T.F."/>
            <person name="Spieth J."/>
            <person name="Stage D.E."/>
            <person name="Stark A."/>
            <person name="Stephan W."/>
            <person name="Strausberg R.L."/>
            <person name="Strempel S."/>
            <person name="Sturgill D."/>
            <person name="Sutton G."/>
            <person name="Sutton G.G."/>
            <person name="Tao W."/>
            <person name="Teichmann S."/>
            <person name="Tobari Y.N."/>
            <person name="Tomimura Y."/>
            <person name="Tsolas J.M."/>
            <person name="Valente V.L."/>
            <person name="Venter E."/>
            <person name="Venter J.C."/>
            <person name="Vicario S."/>
            <person name="Vieira F.G."/>
            <person name="Vilella A.J."/>
            <person name="Villasante A."/>
            <person name="Walenz B."/>
            <person name="Wang J."/>
            <person name="Wasserman M."/>
            <person name="Watts T."/>
            <person name="Wilson D."/>
            <person name="Wilson R.K."/>
            <person name="Wing R.A."/>
            <person name="Wolfner M.F."/>
            <person name="Wong A."/>
            <person name="Wong G.K."/>
            <person name="Wu C.I."/>
            <person name="Wu G."/>
            <person name="Yamamoto D."/>
            <person name="Yang H.P."/>
            <person name="Yang S.P."/>
            <person name="Yorke J.A."/>
            <person name="Yoshida K."/>
            <person name="Zdobnov E."/>
            <person name="Zhang P."/>
            <person name="Zhang Y."/>
            <person name="Zimin A.V."/>
            <person name="Baldwin J."/>
            <person name="Abdouelleil A."/>
            <person name="Abdulkadir J."/>
            <person name="Abebe A."/>
            <person name="Abera B."/>
            <person name="Abreu J."/>
            <person name="Acer S.C."/>
            <person name="Aftuck L."/>
            <person name="Alexander A."/>
            <person name="An P."/>
            <person name="Anderson E."/>
            <person name="Anderson S."/>
            <person name="Arachi H."/>
            <person name="Azer M."/>
            <person name="Bachantsang P."/>
            <person name="Barry A."/>
            <person name="Bayul T."/>
            <person name="Berlin A."/>
            <person name="Bessette D."/>
            <person name="Bloom T."/>
            <person name="Blye J."/>
            <person name="Boguslavskiy L."/>
            <person name="Bonnet C."/>
            <person name="Boukhgalter B."/>
            <person name="Bourzgui I."/>
            <person name="Brown A."/>
            <person name="Cahill P."/>
            <person name="Channer S."/>
            <person name="Cheshatsang Y."/>
            <person name="Chuda L."/>
            <person name="Citroen M."/>
            <person name="Collymore A."/>
            <person name="Cooke P."/>
            <person name="Costello M."/>
            <person name="D'Aco K."/>
            <person name="Daza R."/>
            <person name="De Haan G."/>
            <person name="DeGray S."/>
            <person name="DeMaso C."/>
            <person name="Dhargay N."/>
            <person name="Dooley K."/>
            <person name="Dooley E."/>
            <person name="Doricent M."/>
            <person name="Dorje P."/>
            <person name="Dorjee K."/>
            <person name="Dupes A."/>
            <person name="Elong R."/>
            <person name="Falk J."/>
            <person name="Farina A."/>
            <person name="Faro S."/>
            <person name="Ferguson D."/>
            <person name="Fisher S."/>
            <person name="Foley C.D."/>
            <person name="Franke A."/>
            <person name="Friedrich D."/>
            <person name="Gadbois L."/>
            <person name="Gearin G."/>
            <person name="Gearin C.R."/>
            <person name="Giannoukos G."/>
            <person name="Goode T."/>
            <person name="Graham J."/>
            <person name="Grandbois E."/>
            <person name="Grewal S."/>
            <person name="Gyaltsen K."/>
            <person name="Hafez N."/>
            <person name="Hagos B."/>
            <person name="Hall J."/>
            <person name="Henson C."/>
            <person name="Hollinger A."/>
            <person name="Honan T."/>
            <person name="Huard M.D."/>
            <person name="Hughes L."/>
            <person name="Hurhula B."/>
            <person name="Husby M.E."/>
            <person name="Kamat A."/>
            <person name="Kanga B."/>
            <person name="Kashin S."/>
            <person name="Khazanovich D."/>
            <person name="Kisner P."/>
            <person name="Lance K."/>
            <person name="Lara M."/>
            <person name="Lee W."/>
            <person name="Lennon N."/>
            <person name="Letendre F."/>
            <person name="LeVine R."/>
            <person name="Lipovsky A."/>
            <person name="Liu X."/>
            <person name="Liu J."/>
            <person name="Liu S."/>
            <person name="Lokyitsang T."/>
            <person name="Lokyitsang Y."/>
            <person name="Lubonja R."/>
            <person name="Lui A."/>
            <person name="MacDonald P."/>
            <person name="Magnisalis V."/>
            <person name="Maru K."/>
            <person name="Matthews C."/>
            <person name="McCusker W."/>
            <person name="McDonough S."/>
            <person name="Mehta T."/>
            <person name="Meldrim J."/>
            <person name="Meneus L."/>
            <person name="Mihai O."/>
            <person name="Mihalev A."/>
            <person name="Mihova T."/>
            <person name="Mittelman R."/>
            <person name="Mlenga V."/>
            <person name="Montmayeur A."/>
            <person name="Mulrain L."/>
            <person name="Navidi A."/>
            <person name="Naylor J."/>
            <person name="Negash T."/>
            <person name="Nguyen T."/>
            <person name="Nguyen N."/>
            <person name="Nicol R."/>
            <person name="Norbu C."/>
            <person name="Norbu N."/>
            <person name="Novod N."/>
            <person name="O'Neill B."/>
            <person name="Osman S."/>
            <person name="Markiewicz E."/>
            <person name="Oyono O.L."/>
            <person name="Patti C."/>
            <person name="Phunkhang P."/>
            <person name="Pierre F."/>
            <person name="Priest M."/>
            <person name="Raghuraman S."/>
            <person name="Rege F."/>
            <person name="Reyes R."/>
            <person name="Rise C."/>
            <person name="Rogov P."/>
            <person name="Ross K."/>
            <person name="Ryan E."/>
            <person name="Settipalli S."/>
            <person name="Shea T."/>
            <person name="Sherpa N."/>
            <person name="Shi L."/>
            <person name="Shih D."/>
            <person name="Sparrow T."/>
            <person name="Spaulding J."/>
            <person name="Stalker J."/>
            <person name="Stange-Thomann N."/>
            <person name="Stavropoulos S."/>
            <person name="Stone C."/>
            <person name="Strader C."/>
            <person name="Tesfaye S."/>
            <person name="Thomson T."/>
            <person name="Thoulutsang Y."/>
            <person name="Thoulutsang D."/>
            <person name="Topham K."/>
            <person name="Topping I."/>
            <person name="Tsamla T."/>
            <person name="Vassiliev H."/>
            <person name="Vo A."/>
            <person name="Wangchuk T."/>
            <person name="Wangdi T."/>
            <person name="Weiand M."/>
            <person name="Wilkinson J."/>
            <person name="Wilson A."/>
            <person name="Yadav S."/>
            <person name="Young G."/>
            <person name="Yu Q."/>
            <person name="Zembek L."/>
            <person name="Zhong D."/>
            <person name="Zimmer A."/>
            <person name="Zwirko Z."/>
            <person name="Jaffe D.B."/>
            <person name="Alvarez P."/>
            <person name="Brockman W."/>
            <person name="Butler J."/>
            <person name="Chin C."/>
            <person name="Gnerre S."/>
            <person name="Grabherr M."/>
            <person name="Kleber M."/>
            <person name="Mauceli E."/>
            <person name="MacCallum I."/>
        </authorList>
    </citation>
    <scope>NUCLEOTIDE SEQUENCE [LARGE SCALE GENOMIC DNA]</scope>
    <source>
        <strain evidence="7">Tucson 14030-0811.24</strain>
    </source>
</reference>
<organism evidence="6 7">
    <name type="scientific">Drosophila willistoni</name>
    <name type="common">Fruit fly</name>
    <dbReference type="NCBI Taxonomy" id="7260"/>
    <lineage>
        <taxon>Eukaryota</taxon>
        <taxon>Metazoa</taxon>
        <taxon>Ecdysozoa</taxon>
        <taxon>Arthropoda</taxon>
        <taxon>Hexapoda</taxon>
        <taxon>Insecta</taxon>
        <taxon>Pterygota</taxon>
        <taxon>Neoptera</taxon>
        <taxon>Endopterygota</taxon>
        <taxon>Diptera</taxon>
        <taxon>Brachycera</taxon>
        <taxon>Muscomorpha</taxon>
        <taxon>Ephydroidea</taxon>
        <taxon>Drosophilidae</taxon>
        <taxon>Drosophila</taxon>
        <taxon>Sophophora</taxon>
    </lineage>
</organism>
<evidence type="ECO:0000256" key="1">
    <source>
        <dbReference type="ARBA" id="ARBA00004604"/>
    </source>
</evidence>
<evidence type="ECO:0000256" key="4">
    <source>
        <dbReference type="ARBA" id="ARBA00023163"/>
    </source>
</evidence>
<dbReference type="GO" id="GO:0000428">
    <property type="term" value="C:DNA-directed RNA polymerase complex"/>
    <property type="evidence" value="ECO:0007669"/>
    <property type="project" value="UniProtKB-KW"/>
</dbReference>
<protein>
    <submittedName>
        <fullName evidence="6">Uncharacterized protein</fullName>
        <ecNumber evidence="6">2.7.7.6</ecNumber>
    </submittedName>
</protein>
<dbReference type="Proteomes" id="UP000007798">
    <property type="component" value="Unassembled WGS sequence"/>
</dbReference>
<keyword evidence="6" id="KW-0548">Nucleotidyltransferase</keyword>
<dbReference type="GO" id="GO:0003899">
    <property type="term" value="F:DNA-directed RNA polymerase activity"/>
    <property type="evidence" value="ECO:0007669"/>
    <property type="project" value="UniProtKB-EC"/>
</dbReference>
<dbReference type="EMBL" id="CH964232">
    <property type="protein sequence ID" value="EDW80557.1"/>
    <property type="molecule type" value="Genomic_DNA"/>
</dbReference>
<keyword evidence="6" id="KW-0808">Transferase</keyword>
<gene>
    <name evidence="6" type="primary">Dwil\GK11503</name>
    <name evidence="6" type="ORF">Dwil_GK11503</name>
</gene>
<evidence type="ECO:0000313" key="6">
    <source>
        <dbReference type="EMBL" id="EDW80557.1"/>
    </source>
</evidence>
<dbReference type="OMA" id="IITYAHI"/>
<dbReference type="STRING" id="7260.B4N9C4"/>
<dbReference type="GO" id="GO:0005730">
    <property type="term" value="C:nucleolus"/>
    <property type="evidence" value="ECO:0007669"/>
    <property type="project" value="UniProtKB-SubCell"/>
</dbReference>
<keyword evidence="5" id="KW-0539">Nucleus</keyword>
<evidence type="ECO:0000256" key="5">
    <source>
        <dbReference type="ARBA" id="ARBA00023242"/>
    </source>
</evidence>
<comment type="similarity">
    <text evidence="2">Belongs to the eukaryotic RPA49/POLR1E RNA polymerase subunit family.</text>
</comment>
<evidence type="ECO:0000256" key="3">
    <source>
        <dbReference type="ARBA" id="ARBA00022478"/>
    </source>
</evidence>
<keyword evidence="4" id="KW-0804">Transcription</keyword>
<dbReference type="AlphaFoldDB" id="B4N9C4"/>
<dbReference type="EC" id="2.7.7.6" evidence="6"/>
<dbReference type="GO" id="GO:0003677">
    <property type="term" value="F:DNA binding"/>
    <property type="evidence" value="ECO:0007669"/>
    <property type="project" value="InterPro"/>
</dbReference>
<evidence type="ECO:0000313" key="7">
    <source>
        <dbReference type="Proteomes" id="UP000007798"/>
    </source>
</evidence>
<dbReference type="GO" id="GO:0006351">
    <property type="term" value="P:DNA-templated transcription"/>
    <property type="evidence" value="ECO:0007669"/>
    <property type="project" value="InterPro"/>
</dbReference>
<sequence>MDDKTLIESVCNHKRDTYLPTIVKFQNGSLGSGNADFSIVESNRDQRKRALVLAGQQIYMGDLQDSTEYNTYICLRNKSTNKVQIVPVQQSLLANNVYKQLEKKEQMPVLSKEHATKKLLKEFGSRKASRYVNNSEQMMVNVDVVRQDLDETVQNSTLNETNAEEDTLPDANVNNLEYLATIVPKFDKTATKVSEVYDVDDVVPRPLLDRLDEEAKVVYGTPVESLPIESEYLRDCLKRIQAKEIASKEDFLHIKLIIYMDALQTLIGLRSRQMKKVELSGITEKVENDIVQRFADPKVAKSFTRTTYSTEKALTHFIVLALLISEKYEVDMNVLSRTLRTTKDRIKSYAHIVNARPKSRSDVLSLRLPSTVPALSTSNRFQRKK</sequence>
<dbReference type="FunCoup" id="B4N9C4">
    <property type="interactions" value="590"/>
</dbReference>
<keyword evidence="7" id="KW-1185">Reference proteome</keyword>